<evidence type="ECO:0000313" key="1">
    <source>
        <dbReference type="EMBL" id="MFD1933105.1"/>
    </source>
</evidence>
<evidence type="ECO:0000313" key="2">
    <source>
        <dbReference type="Proteomes" id="UP001597368"/>
    </source>
</evidence>
<sequence>MSREIELTDAELASVAGGVWPELDFSLPDYIEIGHGRGCLCPGRPNLY</sequence>
<evidence type="ECO:0008006" key="3">
    <source>
        <dbReference type="Google" id="ProtNLM"/>
    </source>
</evidence>
<name>A0ABW4SW04_9ACTN</name>
<keyword evidence="2" id="KW-1185">Reference proteome</keyword>
<dbReference type="EMBL" id="JBHUFV010000024">
    <property type="protein sequence ID" value="MFD1933105.1"/>
    <property type="molecule type" value="Genomic_DNA"/>
</dbReference>
<dbReference type="RefSeq" id="WP_379573151.1">
    <property type="nucleotide sequence ID" value="NZ_JBHUFV010000024.1"/>
</dbReference>
<gene>
    <name evidence="1" type="ORF">ACFSKW_16645</name>
</gene>
<protein>
    <recommendedName>
        <fullName evidence="3">Bacteriocin</fullName>
    </recommendedName>
</protein>
<comment type="caution">
    <text evidence="1">The sequence shown here is derived from an EMBL/GenBank/DDBJ whole genome shotgun (WGS) entry which is preliminary data.</text>
</comment>
<organism evidence="1 2">
    <name type="scientific">Nonomuraea mangrovi</name>
    <dbReference type="NCBI Taxonomy" id="2316207"/>
    <lineage>
        <taxon>Bacteria</taxon>
        <taxon>Bacillati</taxon>
        <taxon>Actinomycetota</taxon>
        <taxon>Actinomycetes</taxon>
        <taxon>Streptosporangiales</taxon>
        <taxon>Streptosporangiaceae</taxon>
        <taxon>Nonomuraea</taxon>
    </lineage>
</organism>
<reference evidence="2" key="1">
    <citation type="journal article" date="2019" name="Int. J. Syst. Evol. Microbiol.">
        <title>The Global Catalogue of Microorganisms (GCM) 10K type strain sequencing project: providing services to taxonomists for standard genome sequencing and annotation.</title>
        <authorList>
            <consortium name="The Broad Institute Genomics Platform"/>
            <consortium name="The Broad Institute Genome Sequencing Center for Infectious Disease"/>
            <person name="Wu L."/>
            <person name="Ma J."/>
        </authorList>
    </citation>
    <scope>NUCLEOTIDE SEQUENCE [LARGE SCALE GENOMIC DNA]</scope>
    <source>
        <strain evidence="2">ICMP 6774ER</strain>
    </source>
</reference>
<accession>A0ABW4SW04</accession>
<dbReference type="Proteomes" id="UP001597368">
    <property type="component" value="Unassembled WGS sequence"/>
</dbReference>
<proteinExistence type="predicted"/>